<accession>D8QK26</accession>
<dbReference type="EMBL" id="GL377315">
    <property type="protein sequence ID" value="EFI91910.1"/>
    <property type="molecule type" value="Genomic_DNA"/>
</dbReference>
<dbReference type="SUPFAM" id="SSF53720">
    <property type="entry name" value="ALDH-like"/>
    <property type="match status" value="1"/>
</dbReference>
<dbReference type="HOGENOM" id="CLU_005391_3_1_1"/>
<dbReference type="OrthoDB" id="440325at2759"/>
<name>D8QK26_SCHCM</name>
<feature type="active site" evidence="4 5">
    <location>
        <position position="220"/>
    </location>
</feature>
<evidence type="ECO:0000313" key="9">
    <source>
        <dbReference type="Proteomes" id="UP000007431"/>
    </source>
</evidence>
<feature type="active site" evidence="4">
    <location>
        <position position="255"/>
    </location>
</feature>
<dbReference type="GO" id="GO:0004029">
    <property type="term" value="F:aldehyde dehydrogenase (NAD+) activity"/>
    <property type="evidence" value="ECO:0007669"/>
    <property type="project" value="TreeGrafter"/>
</dbReference>
<dbReference type="GO" id="GO:0006081">
    <property type="term" value="P:aldehyde metabolic process"/>
    <property type="evidence" value="ECO:0007669"/>
    <property type="project" value="InterPro"/>
</dbReference>
<dbReference type="PANTHER" id="PTHR43570">
    <property type="entry name" value="ALDEHYDE DEHYDROGENASE"/>
    <property type="match status" value="1"/>
</dbReference>
<evidence type="ECO:0000256" key="3">
    <source>
        <dbReference type="PIRNR" id="PIRNR036492"/>
    </source>
</evidence>
<dbReference type="eggNOG" id="KOG2456">
    <property type="taxonomic scope" value="Eukaryota"/>
</dbReference>
<dbReference type="VEuPathDB" id="FungiDB:SCHCODRAFT_02121446"/>
<dbReference type="InterPro" id="IPR016162">
    <property type="entry name" value="Ald_DH_N"/>
</dbReference>
<reference evidence="8 9" key="1">
    <citation type="journal article" date="2010" name="Nat. Biotechnol.">
        <title>Genome sequence of the model mushroom Schizophyllum commune.</title>
        <authorList>
            <person name="Ohm R.A."/>
            <person name="de Jong J.F."/>
            <person name="Lugones L.G."/>
            <person name="Aerts A."/>
            <person name="Kothe E."/>
            <person name="Stajich J.E."/>
            <person name="de Vries R.P."/>
            <person name="Record E."/>
            <person name="Levasseur A."/>
            <person name="Baker S.E."/>
            <person name="Bartholomew K.A."/>
            <person name="Coutinho P.M."/>
            <person name="Erdmann S."/>
            <person name="Fowler T.J."/>
            <person name="Gathman A.C."/>
            <person name="Lombard V."/>
            <person name="Henrissat B."/>
            <person name="Knabe N."/>
            <person name="Kuees U."/>
            <person name="Lilly W.W."/>
            <person name="Lindquist E."/>
            <person name="Lucas S."/>
            <person name="Magnuson J.K."/>
            <person name="Piumi F."/>
            <person name="Raudaskoski M."/>
            <person name="Salamov A."/>
            <person name="Schmutz J."/>
            <person name="Schwarze F.W.M.R."/>
            <person name="vanKuyk P.A."/>
            <person name="Horton J.S."/>
            <person name="Grigoriev I.V."/>
            <person name="Woesten H.A.B."/>
        </authorList>
    </citation>
    <scope>NUCLEOTIDE SEQUENCE [LARGE SCALE GENOMIC DNA]</scope>
    <source>
        <strain evidence="9">H4-8 / FGSC 9210</strain>
    </source>
</reference>
<dbReference type="InterPro" id="IPR012394">
    <property type="entry name" value="Aldehyde_DH_NAD(P)"/>
</dbReference>
<dbReference type="InParanoid" id="D8QK26"/>
<dbReference type="GeneID" id="9593757"/>
<dbReference type="RefSeq" id="XP_003026813.1">
    <property type="nucleotide sequence ID" value="XM_003026767.1"/>
</dbReference>
<dbReference type="InterPro" id="IPR016163">
    <property type="entry name" value="Ald_DH_C"/>
</dbReference>
<dbReference type="CDD" id="cd07135">
    <property type="entry name" value="ALDH_F14-YMR110C"/>
    <property type="match status" value="1"/>
</dbReference>
<dbReference type="PROSITE" id="PS00687">
    <property type="entry name" value="ALDEHYDE_DEHYDR_GLU"/>
    <property type="match status" value="1"/>
</dbReference>
<dbReference type="OMA" id="RYLYLYC"/>
<organism evidence="9">
    <name type="scientific">Schizophyllum commune (strain H4-8 / FGSC 9210)</name>
    <name type="common">Split gill fungus</name>
    <dbReference type="NCBI Taxonomy" id="578458"/>
    <lineage>
        <taxon>Eukaryota</taxon>
        <taxon>Fungi</taxon>
        <taxon>Dikarya</taxon>
        <taxon>Basidiomycota</taxon>
        <taxon>Agaricomycotina</taxon>
        <taxon>Agaricomycetes</taxon>
        <taxon>Agaricomycetidae</taxon>
        <taxon>Agaricales</taxon>
        <taxon>Schizophyllaceae</taxon>
        <taxon>Schizophyllum</taxon>
    </lineage>
</organism>
<dbReference type="InterPro" id="IPR029510">
    <property type="entry name" value="Ald_DH_CS_GLU"/>
</dbReference>
<dbReference type="InterPro" id="IPR015590">
    <property type="entry name" value="Aldehyde_DH_dom"/>
</dbReference>
<proteinExistence type="inferred from homology"/>
<dbReference type="STRING" id="578458.D8QK26"/>
<comment type="similarity">
    <text evidence="1 3 6">Belongs to the aldehyde dehydrogenase family.</text>
</comment>
<dbReference type="PIRSF" id="PIRSF036492">
    <property type="entry name" value="ALDH"/>
    <property type="match status" value="1"/>
</dbReference>
<keyword evidence="2 3" id="KW-0560">Oxidoreductase</keyword>
<dbReference type="Gene3D" id="3.40.309.10">
    <property type="entry name" value="Aldehyde Dehydrogenase, Chain A, domain 2"/>
    <property type="match status" value="1"/>
</dbReference>
<dbReference type="KEGG" id="scm:SCHCO_02121446"/>
<keyword evidence="9" id="KW-1185">Reference proteome</keyword>
<evidence type="ECO:0000259" key="7">
    <source>
        <dbReference type="Pfam" id="PF00171"/>
    </source>
</evidence>
<evidence type="ECO:0000256" key="1">
    <source>
        <dbReference type="ARBA" id="ARBA00009986"/>
    </source>
</evidence>
<dbReference type="PANTHER" id="PTHR43570:SF16">
    <property type="entry name" value="ALDEHYDE DEHYDROGENASE TYPE III, ISOFORM Q"/>
    <property type="match status" value="1"/>
</dbReference>
<evidence type="ECO:0000256" key="2">
    <source>
        <dbReference type="ARBA" id="ARBA00023002"/>
    </source>
</evidence>
<gene>
    <name evidence="8" type="ORF">SCHCODRAFT_258812</name>
</gene>
<evidence type="ECO:0000256" key="4">
    <source>
        <dbReference type="PIRSR" id="PIRSR036492-1"/>
    </source>
</evidence>
<dbReference type="InterPro" id="IPR016161">
    <property type="entry name" value="Ald_DH/histidinol_DH"/>
</dbReference>
<sequence>MSPTALKHTDLGEIEWIHARLRATFDSGKTLPLAYRRQQLLQLARLVQDNAQAMQEAIYQDYRKQPLEVALGDTTPIVPAALRAAEKLEEWSKPEKPEVEEWRSSWDTTIYKVPKGVAVIISPWNFPYILSFGPLVGAIAAGCPAILKPSEHTPSVAALFAKLVPEYLDPDAYAVINGAVAETARLLELKFDHIFFTGSTNVGRIVAAAAAKQLTPTTLELGGKSPVFVDAENTDIELAAKRALWGRQINSGQVCVSPDYILVPRSHQDAFVAAIRKAYKQFYPDGALDPSATLTAVHPSAHERVKGLIARTKGEIVLGGKENGGRIEPTVVKNVDAKDALMEGEIFAPIMPIVPVDNVDEAIRIIRSYSTPLVIHVFTESAETKDKFLYGTRSGTLVLNDTFMELGVHEMPFGGLGDSGFGSFSGKYGFDTFTHQRSYINVPLAAEPFLGHRYPPYTEEGYKFFAAGASQKIPDN</sequence>
<evidence type="ECO:0000313" key="8">
    <source>
        <dbReference type="EMBL" id="EFI91910.1"/>
    </source>
</evidence>
<dbReference type="GO" id="GO:0005737">
    <property type="term" value="C:cytoplasm"/>
    <property type="evidence" value="ECO:0007669"/>
    <property type="project" value="TreeGrafter"/>
</dbReference>
<evidence type="ECO:0000256" key="5">
    <source>
        <dbReference type="PROSITE-ProRule" id="PRU10007"/>
    </source>
</evidence>
<dbReference type="Proteomes" id="UP000007431">
    <property type="component" value="Unassembled WGS sequence"/>
</dbReference>
<dbReference type="Gene3D" id="3.40.605.10">
    <property type="entry name" value="Aldehyde Dehydrogenase, Chain A, domain 1"/>
    <property type="match status" value="1"/>
</dbReference>
<protein>
    <recommendedName>
        <fullName evidence="3">Aldehyde dehydrogenase</fullName>
    </recommendedName>
</protein>
<dbReference type="FunFam" id="3.40.605.10:FF:000004">
    <property type="entry name" value="Aldehyde dehydrogenase"/>
    <property type="match status" value="1"/>
</dbReference>
<dbReference type="Pfam" id="PF00171">
    <property type="entry name" value="Aldedh"/>
    <property type="match status" value="1"/>
</dbReference>
<evidence type="ECO:0000256" key="6">
    <source>
        <dbReference type="RuleBase" id="RU003345"/>
    </source>
</evidence>
<feature type="domain" description="Aldehyde dehydrogenase" evidence="7">
    <location>
        <begin position="21"/>
        <end position="437"/>
    </location>
</feature>
<dbReference type="AlphaFoldDB" id="D8QK26"/>